<dbReference type="EMBL" id="LAZR01015494">
    <property type="protein sequence ID" value="KKM11135.1"/>
    <property type="molecule type" value="Genomic_DNA"/>
</dbReference>
<keyword evidence="1" id="KW-0175">Coiled coil</keyword>
<feature type="transmembrane region" description="Helical" evidence="2">
    <location>
        <begin position="34"/>
        <end position="56"/>
    </location>
</feature>
<dbReference type="InterPro" id="IPR036013">
    <property type="entry name" value="Band_7/SPFH_dom_sf"/>
</dbReference>
<dbReference type="PANTHER" id="PTHR23222:SF0">
    <property type="entry name" value="PROHIBITIN 1"/>
    <property type="match status" value="1"/>
</dbReference>
<dbReference type="Pfam" id="PF01145">
    <property type="entry name" value="Band_7"/>
    <property type="match status" value="1"/>
</dbReference>
<dbReference type="SUPFAM" id="SSF117892">
    <property type="entry name" value="Band 7/SPFH domain"/>
    <property type="match status" value="1"/>
</dbReference>
<keyword evidence="2" id="KW-1133">Transmembrane helix</keyword>
<keyword evidence="2" id="KW-0812">Transmembrane</keyword>
<evidence type="ECO:0000256" key="1">
    <source>
        <dbReference type="SAM" id="Coils"/>
    </source>
</evidence>
<protein>
    <recommendedName>
        <fullName evidence="3">Band 7 domain-containing protein</fullName>
    </recommendedName>
</protein>
<dbReference type="SMART" id="SM00244">
    <property type="entry name" value="PHB"/>
    <property type="match status" value="1"/>
</dbReference>
<keyword evidence="2" id="KW-0472">Membrane</keyword>
<accession>A0A0F9HCD7</accession>
<evidence type="ECO:0000256" key="2">
    <source>
        <dbReference type="SAM" id="Phobius"/>
    </source>
</evidence>
<comment type="caution">
    <text evidence="4">The sequence shown here is derived from an EMBL/GenBank/DDBJ whole genome shotgun (WGS) entry which is preliminary data.</text>
</comment>
<evidence type="ECO:0000259" key="3">
    <source>
        <dbReference type="SMART" id="SM00244"/>
    </source>
</evidence>
<proteinExistence type="predicted"/>
<dbReference type="CDD" id="cd03401">
    <property type="entry name" value="SPFH_prohibitin"/>
    <property type="match status" value="1"/>
</dbReference>
<name>A0A0F9HCD7_9ZZZZ</name>
<dbReference type="InterPro" id="IPR000163">
    <property type="entry name" value="Prohibitin"/>
</dbReference>
<dbReference type="AlphaFoldDB" id="A0A0F9HCD7"/>
<organism evidence="4">
    <name type="scientific">marine sediment metagenome</name>
    <dbReference type="NCBI Taxonomy" id="412755"/>
    <lineage>
        <taxon>unclassified sequences</taxon>
        <taxon>metagenomes</taxon>
        <taxon>ecological metagenomes</taxon>
    </lineage>
</organism>
<dbReference type="PANTHER" id="PTHR23222">
    <property type="entry name" value="PROHIBITIN"/>
    <property type="match status" value="1"/>
</dbReference>
<reference evidence="4" key="1">
    <citation type="journal article" date="2015" name="Nature">
        <title>Complex archaea that bridge the gap between prokaryotes and eukaryotes.</title>
        <authorList>
            <person name="Spang A."/>
            <person name="Saw J.H."/>
            <person name="Jorgensen S.L."/>
            <person name="Zaremba-Niedzwiedzka K."/>
            <person name="Martijn J."/>
            <person name="Lind A.E."/>
            <person name="van Eijk R."/>
            <person name="Schleper C."/>
            <person name="Guy L."/>
            <person name="Ettema T.J."/>
        </authorList>
    </citation>
    <scope>NUCLEOTIDE SEQUENCE</scope>
</reference>
<feature type="transmembrane region" description="Helical" evidence="2">
    <location>
        <begin position="6"/>
        <end position="22"/>
    </location>
</feature>
<feature type="domain" description="Band 7" evidence="3">
    <location>
        <begin position="51"/>
        <end position="216"/>
    </location>
</feature>
<dbReference type="PRINTS" id="PR00679">
    <property type="entry name" value="PROHIBITIN"/>
</dbReference>
<evidence type="ECO:0000313" key="4">
    <source>
        <dbReference type="EMBL" id="KKM11135.1"/>
    </source>
</evidence>
<dbReference type="GO" id="GO:0016020">
    <property type="term" value="C:membrane"/>
    <property type="evidence" value="ECO:0007669"/>
    <property type="project" value="InterPro"/>
</dbReference>
<gene>
    <name evidence="4" type="ORF">LCGC14_1721340</name>
</gene>
<dbReference type="InterPro" id="IPR001107">
    <property type="entry name" value="Band_7"/>
</dbReference>
<sequence length="315" mass="34247">MIVLFILGIIAAIVGFLIRWSAKTEEKDARMGGGITLGVGSFMVILSLILGSLVAVPAGHRGVIVRFNAVTGRTLEQGLNAKIPFIDGVRHISIQSFKHEVPASAASNDLQTVSTTIALNYHLLPEGTSEVYRTLGHTGIQEYIVRFADPLIQETVKQVTARFQAEDLILKREEVKQEIAQVLTQKLTERFIVAETVSITDFQFSATFTASIEAKVSAEQAVFEAENKLRRIEVEARQVEAAAVGEANARMAQAEGEAEYITVVTAAQVAANNAISETLTDAILQYILLDRLGGDIKLMVIPNNQGFDLVLPSIE</sequence>
<feature type="coiled-coil region" evidence="1">
    <location>
        <begin position="215"/>
        <end position="242"/>
    </location>
</feature>
<dbReference type="Gene3D" id="3.30.479.30">
    <property type="entry name" value="Band 7 domain"/>
    <property type="match status" value="1"/>
</dbReference>